<evidence type="ECO:0008006" key="3">
    <source>
        <dbReference type="Google" id="ProtNLM"/>
    </source>
</evidence>
<keyword evidence="2" id="KW-1185">Reference proteome</keyword>
<dbReference type="InterPro" id="IPR016024">
    <property type="entry name" value="ARM-type_fold"/>
</dbReference>
<dbReference type="Proteomes" id="UP000179807">
    <property type="component" value="Unassembled WGS sequence"/>
</dbReference>
<evidence type="ECO:0000313" key="2">
    <source>
        <dbReference type="Proteomes" id="UP000179807"/>
    </source>
</evidence>
<dbReference type="AlphaFoldDB" id="A0A1J4KGZ4"/>
<dbReference type="VEuPathDB" id="TrichDB:TRFO_20457"/>
<proteinExistence type="predicted"/>
<dbReference type="SUPFAM" id="SSF48371">
    <property type="entry name" value="ARM repeat"/>
    <property type="match status" value="1"/>
</dbReference>
<name>A0A1J4KGZ4_9EUKA</name>
<protein>
    <recommendedName>
        <fullName evidence="3">SPIN90/Ldb17 leucine-rich domain-containing protein</fullName>
    </recommendedName>
</protein>
<gene>
    <name evidence="1" type="ORF">TRFO_20457</name>
</gene>
<organism evidence="1 2">
    <name type="scientific">Tritrichomonas foetus</name>
    <dbReference type="NCBI Taxonomy" id="1144522"/>
    <lineage>
        <taxon>Eukaryota</taxon>
        <taxon>Metamonada</taxon>
        <taxon>Parabasalia</taxon>
        <taxon>Tritrichomonadida</taxon>
        <taxon>Tritrichomonadidae</taxon>
        <taxon>Tritrichomonas</taxon>
    </lineage>
</organism>
<dbReference type="EMBL" id="MLAK01000615">
    <property type="protein sequence ID" value="OHT10322.1"/>
    <property type="molecule type" value="Genomic_DNA"/>
</dbReference>
<comment type="caution">
    <text evidence="1">The sequence shown here is derived from an EMBL/GenBank/DDBJ whole genome shotgun (WGS) entry which is preliminary data.</text>
</comment>
<dbReference type="GeneID" id="94836112"/>
<sequence length="405" mass="47500">MNNEALITRKYENIENDILLILPQLSSIAKNVFELSMISSGFDFTSLFSYILNMTKQKIDISNAIYFLSILCHSNIFVPNSFSDKQRIDFLFSLLNNSLNDNPKTCALLEILLKISTPTNKIYLSLFDCDYIELLLDLDSLFPTIKILYNSIFSAFQDGYHTVPKYISIAVLRRAVRYIKQNNNEENIAFSLKLMSLYIQQLKFPINFNPDILIDNKETFLNYIHNDSILIVDSFLDFLLSYSIMNPQVFNEVIPLFLHSNDQISLKALLLFNKHPELDFQNYPSLMETVIDIFDYEPIKVQEEAFKIILKLIQRKIVNIEIVRILFDRIELFDECFDIIASLTREFDEYHVPNIDSLTMKDFFDLLIDFRQELDLFLSSDKITNEKENMIQYIQQAINHYTSKI</sequence>
<evidence type="ECO:0000313" key="1">
    <source>
        <dbReference type="EMBL" id="OHT10322.1"/>
    </source>
</evidence>
<accession>A0A1J4KGZ4</accession>
<dbReference type="RefSeq" id="XP_068363458.1">
    <property type="nucleotide sequence ID" value="XM_068501408.1"/>
</dbReference>
<reference evidence="1" key="1">
    <citation type="submission" date="2016-10" db="EMBL/GenBank/DDBJ databases">
        <authorList>
            <person name="Benchimol M."/>
            <person name="Almeida L.G."/>
            <person name="Vasconcelos A.T."/>
            <person name="Perreira-Neves A."/>
            <person name="Rosa I.A."/>
            <person name="Tasca T."/>
            <person name="Bogo M.R."/>
            <person name="de Souza W."/>
        </authorList>
    </citation>
    <scope>NUCLEOTIDE SEQUENCE [LARGE SCALE GENOMIC DNA]</scope>
    <source>
        <strain evidence="1">K</strain>
    </source>
</reference>